<name>A0A7R9KVI9_9ACAR</name>
<dbReference type="AlphaFoldDB" id="A0A7R9KVI9"/>
<dbReference type="Proteomes" id="UP000759131">
    <property type="component" value="Unassembled WGS sequence"/>
</dbReference>
<dbReference type="OrthoDB" id="10503418at2759"/>
<feature type="compositionally biased region" description="Basic residues" evidence="1">
    <location>
        <begin position="1"/>
        <end position="10"/>
    </location>
</feature>
<gene>
    <name evidence="2" type="ORF">OSB1V03_LOCUS10638</name>
</gene>
<organism evidence="2">
    <name type="scientific">Medioppia subpectinata</name>
    <dbReference type="NCBI Taxonomy" id="1979941"/>
    <lineage>
        <taxon>Eukaryota</taxon>
        <taxon>Metazoa</taxon>
        <taxon>Ecdysozoa</taxon>
        <taxon>Arthropoda</taxon>
        <taxon>Chelicerata</taxon>
        <taxon>Arachnida</taxon>
        <taxon>Acari</taxon>
        <taxon>Acariformes</taxon>
        <taxon>Sarcoptiformes</taxon>
        <taxon>Oribatida</taxon>
        <taxon>Brachypylina</taxon>
        <taxon>Oppioidea</taxon>
        <taxon>Oppiidae</taxon>
        <taxon>Medioppia</taxon>
    </lineage>
</organism>
<protein>
    <submittedName>
        <fullName evidence="2">Uncharacterized protein</fullName>
    </submittedName>
</protein>
<keyword evidence="3" id="KW-1185">Reference proteome</keyword>
<accession>A0A7R9KVI9</accession>
<feature type="compositionally biased region" description="Polar residues" evidence="1">
    <location>
        <begin position="15"/>
        <end position="28"/>
    </location>
</feature>
<sequence>MEVYKHHPHGPAKSASAQHQPNCQQTTGPIIKDPEFQHLAKRFGRRAVRFLRCMGWKWAKQCGRSIFICGISIDPVNCVRLAVYTA</sequence>
<evidence type="ECO:0000313" key="2">
    <source>
        <dbReference type="EMBL" id="CAD7630225.1"/>
    </source>
</evidence>
<dbReference type="EMBL" id="CAJPIZ010007860">
    <property type="protein sequence ID" value="CAG2110655.1"/>
    <property type="molecule type" value="Genomic_DNA"/>
</dbReference>
<proteinExistence type="predicted"/>
<feature type="region of interest" description="Disordered" evidence="1">
    <location>
        <begin position="1"/>
        <end position="29"/>
    </location>
</feature>
<evidence type="ECO:0000313" key="3">
    <source>
        <dbReference type="Proteomes" id="UP000759131"/>
    </source>
</evidence>
<dbReference type="EMBL" id="OC862435">
    <property type="protein sequence ID" value="CAD7630225.1"/>
    <property type="molecule type" value="Genomic_DNA"/>
</dbReference>
<reference evidence="2" key="1">
    <citation type="submission" date="2020-11" db="EMBL/GenBank/DDBJ databases">
        <authorList>
            <person name="Tran Van P."/>
        </authorList>
    </citation>
    <scope>NUCLEOTIDE SEQUENCE</scope>
</reference>
<evidence type="ECO:0000256" key="1">
    <source>
        <dbReference type="SAM" id="MobiDB-lite"/>
    </source>
</evidence>